<dbReference type="OMA" id="MHEDIVQ"/>
<proteinExistence type="predicted"/>
<dbReference type="SUPFAM" id="SSF103473">
    <property type="entry name" value="MFS general substrate transporter"/>
    <property type="match status" value="1"/>
</dbReference>
<dbReference type="AlphaFoldDB" id="A0A0N4YUI5"/>
<feature type="transmembrane region" description="Helical" evidence="1">
    <location>
        <begin position="182"/>
        <end position="202"/>
    </location>
</feature>
<gene>
    <name evidence="2" type="ORF">NBR_LOCUS20908</name>
</gene>
<dbReference type="EMBL" id="UYSL01025666">
    <property type="protein sequence ID" value="VDL84646.1"/>
    <property type="molecule type" value="Genomic_DNA"/>
</dbReference>
<evidence type="ECO:0000313" key="3">
    <source>
        <dbReference type="Proteomes" id="UP000271162"/>
    </source>
</evidence>
<dbReference type="STRING" id="27835.A0A0N4YUI5"/>
<reference evidence="2 3" key="2">
    <citation type="submission" date="2018-11" db="EMBL/GenBank/DDBJ databases">
        <authorList>
            <consortium name="Pathogen Informatics"/>
        </authorList>
    </citation>
    <scope>NUCLEOTIDE SEQUENCE [LARGE SCALE GENOMIC DNA]</scope>
</reference>
<protein>
    <submittedName>
        <fullName evidence="4">MFS domain-containing protein</fullName>
    </submittedName>
</protein>
<evidence type="ECO:0000313" key="4">
    <source>
        <dbReference type="WBParaSite" id="NBR_0002090701-mRNA-1"/>
    </source>
</evidence>
<dbReference type="Proteomes" id="UP000271162">
    <property type="component" value="Unassembled WGS sequence"/>
</dbReference>
<dbReference type="InterPro" id="IPR036259">
    <property type="entry name" value="MFS_trans_sf"/>
</dbReference>
<name>A0A0N4YUI5_NIPBR</name>
<accession>A0A0N4YUI5</accession>
<dbReference type="PANTHER" id="PTHR45757:SF17">
    <property type="entry name" value="MAJOR FACILITATOR SUPERFAMILY (MFS) PROFILE DOMAIN-CONTAINING PROTEIN"/>
    <property type="match status" value="1"/>
</dbReference>
<evidence type="ECO:0000313" key="2">
    <source>
        <dbReference type="EMBL" id="VDL84646.1"/>
    </source>
</evidence>
<feature type="transmembrane region" description="Helical" evidence="1">
    <location>
        <begin position="86"/>
        <end position="108"/>
    </location>
</feature>
<keyword evidence="1" id="KW-1133">Transmembrane helix</keyword>
<dbReference type="PANTHER" id="PTHR45757">
    <property type="entry name" value="PROTEIN CBG23364-RELATED"/>
    <property type="match status" value="1"/>
</dbReference>
<organism evidence="4">
    <name type="scientific">Nippostrongylus brasiliensis</name>
    <name type="common">Rat hookworm</name>
    <dbReference type="NCBI Taxonomy" id="27835"/>
    <lineage>
        <taxon>Eukaryota</taxon>
        <taxon>Metazoa</taxon>
        <taxon>Ecdysozoa</taxon>
        <taxon>Nematoda</taxon>
        <taxon>Chromadorea</taxon>
        <taxon>Rhabditida</taxon>
        <taxon>Rhabditina</taxon>
        <taxon>Rhabditomorpha</taxon>
        <taxon>Strongyloidea</taxon>
        <taxon>Heligmosomidae</taxon>
        <taxon>Nippostrongylus</taxon>
    </lineage>
</organism>
<keyword evidence="3" id="KW-1185">Reference proteome</keyword>
<keyword evidence="1" id="KW-0472">Membrane</keyword>
<dbReference type="Gene3D" id="1.20.1250.20">
    <property type="entry name" value="MFS general substrate transporter like domains"/>
    <property type="match status" value="1"/>
</dbReference>
<evidence type="ECO:0000256" key="1">
    <source>
        <dbReference type="SAM" id="Phobius"/>
    </source>
</evidence>
<sequence length="243" mass="26923">MSGMGRCKEIITNKVILVIWFNAFVELVTLTLLLVYAPIYFHSVLKYDISTTGVLVSLLTLAHLPIKFVGAYISDEVKIVSECTKIRMFNTVSLGCSGITCALMGVFSSDYPRISVTLFGLAITFIALNPGGFYKCATFTSRQYAHFVVGTIQFMKCLALFVAPAMVGFLVSDESSRDQWRWVYWINGALLILANFAFLPIATDKPADFTLITKDSRKTARVADVELAVKPQWLPTKNGSSKD</sequence>
<reference evidence="4" key="1">
    <citation type="submission" date="2017-02" db="UniProtKB">
        <authorList>
            <consortium name="WormBaseParasite"/>
        </authorList>
    </citation>
    <scope>IDENTIFICATION</scope>
</reference>
<keyword evidence="1" id="KW-0812">Transmembrane</keyword>
<dbReference type="GO" id="GO:0016020">
    <property type="term" value="C:membrane"/>
    <property type="evidence" value="ECO:0007669"/>
    <property type="project" value="TreeGrafter"/>
</dbReference>
<feature type="transmembrane region" description="Helical" evidence="1">
    <location>
        <begin position="114"/>
        <end position="134"/>
    </location>
</feature>
<dbReference type="WBParaSite" id="NBR_0002090701-mRNA-1">
    <property type="protein sequence ID" value="NBR_0002090701-mRNA-1"/>
    <property type="gene ID" value="NBR_0002090701"/>
</dbReference>
<feature type="transmembrane region" description="Helical" evidence="1">
    <location>
        <begin position="15"/>
        <end position="41"/>
    </location>
</feature>
<feature type="transmembrane region" description="Helical" evidence="1">
    <location>
        <begin position="53"/>
        <end position="74"/>
    </location>
</feature>
<feature type="transmembrane region" description="Helical" evidence="1">
    <location>
        <begin position="146"/>
        <end position="170"/>
    </location>
</feature>